<keyword evidence="1" id="KW-1185">Reference proteome</keyword>
<protein>
    <submittedName>
        <fullName evidence="2">Uncharacterized protein LOC113796505</fullName>
    </submittedName>
</protein>
<dbReference type="OrthoDB" id="10485044at2759"/>
<reference evidence="2" key="1">
    <citation type="submission" date="2025-08" db="UniProtKB">
        <authorList>
            <consortium name="RefSeq"/>
        </authorList>
    </citation>
    <scope>IDENTIFICATION</scope>
    <source>
        <strain evidence="2">Airmid</strain>
    </source>
</reference>
<gene>
    <name evidence="2" type="primary">LOC113796505</name>
</gene>
<dbReference type="GeneID" id="113796505"/>
<dbReference type="RefSeq" id="XP_027202595.1">
    <property type="nucleotide sequence ID" value="XM_027346794.1"/>
</dbReference>
<evidence type="ECO:0000313" key="2">
    <source>
        <dbReference type="RefSeq" id="XP_027202595.1"/>
    </source>
</evidence>
<dbReference type="KEGG" id="dpte:113796505"/>
<accession>A0A6P6YBD5</accession>
<proteinExistence type="predicted"/>
<sequence>MSSTRISFMLLLICSIMISMVFASSPYGSYGSSSMYMSPIYSRQLNLHPGIYGTSYGLNPSSYGYHQIMNGGGGGGSRNGQGFVGNPGIGIRQSSETLANVYPQMSYGSSSTSYLSPMQSYGLTPSTSTSLMMMPATYSSPISSLYGGGGVGISRSSYGSPYISSPYIG</sequence>
<evidence type="ECO:0000313" key="1">
    <source>
        <dbReference type="Proteomes" id="UP000515146"/>
    </source>
</evidence>
<name>A0A6P6YBD5_DERPT</name>
<dbReference type="AlphaFoldDB" id="A0A6P6YBD5"/>
<dbReference type="InParanoid" id="A0A6P6YBD5"/>
<organism evidence="1 2">
    <name type="scientific">Dermatophagoides pteronyssinus</name>
    <name type="common">European house dust mite</name>
    <dbReference type="NCBI Taxonomy" id="6956"/>
    <lineage>
        <taxon>Eukaryota</taxon>
        <taxon>Metazoa</taxon>
        <taxon>Ecdysozoa</taxon>
        <taxon>Arthropoda</taxon>
        <taxon>Chelicerata</taxon>
        <taxon>Arachnida</taxon>
        <taxon>Acari</taxon>
        <taxon>Acariformes</taxon>
        <taxon>Sarcoptiformes</taxon>
        <taxon>Astigmata</taxon>
        <taxon>Psoroptidia</taxon>
        <taxon>Analgoidea</taxon>
        <taxon>Pyroglyphidae</taxon>
        <taxon>Dermatophagoidinae</taxon>
        <taxon>Dermatophagoides</taxon>
    </lineage>
</organism>
<dbReference type="Proteomes" id="UP000515146">
    <property type="component" value="Unplaced"/>
</dbReference>